<dbReference type="SUPFAM" id="SSF51569">
    <property type="entry name" value="Aldolase"/>
    <property type="match status" value="1"/>
</dbReference>
<evidence type="ECO:0000256" key="4">
    <source>
        <dbReference type="ARBA" id="ARBA00020735"/>
    </source>
</evidence>
<organism evidence="8 9">
    <name type="scientific">Alteromonas portus</name>
    <dbReference type="NCBI Taxonomy" id="2565549"/>
    <lineage>
        <taxon>Bacteria</taxon>
        <taxon>Pseudomonadati</taxon>
        <taxon>Pseudomonadota</taxon>
        <taxon>Gammaproteobacteria</taxon>
        <taxon>Alteromonadales</taxon>
        <taxon>Alteromonadaceae</taxon>
        <taxon>Alteromonas/Salinimonas group</taxon>
        <taxon>Alteromonas</taxon>
    </lineage>
</organism>
<comment type="function">
    <text evidence="1">This protein is a Fe-Mo-cofactor biosynthetic component.</text>
</comment>
<dbReference type="InterPro" id="IPR000891">
    <property type="entry name" value="PYR_CT"/>
</dbReference>
<keyword evidence="9" id="KW-1185">Reference proteome</keyword>
<dbReference type="Pfam" id="PF00682">
    <property type="entry name" value="HMGL-like"/>
    <property type="match status" value="1"/>
</dbReference>
<dbReference type="Gene3D" id="3.20.20.70">
    <property type="entry name" value="Aldolase class I"/>
    <property type="match status" value="1"/>
</dbReference>
<evidence type="ECO:0000256" key="3">
    <source>
        <dbReference type="ARBA" id="ARBA00012974"/>
    </source>
</evidence>
<keyword evidence="5" id="KW-0808">Transferase</keyword>
<accession>A0A4U0ZE43</accession>
<evidence type="ECO:0000313" key="9">
    <source>
        <dbReference type="Proteomes" id="UP000305471"/>
    </source>
</evidence>
<sequence length="536" mass="59439">MFILDCTLRDGGYYNSWNFPTEVVNQYLHAMASAEVDIVELGLRSLNNSGFKGAAAFTTDEYLSTLAIPQSLKVAVMVNASELLQASSIEEALASLFPTSSENSKVDVVRIACHIHEFEKALPASTWLKEHGYSVGFNLMQIAERSQEEIESLAQMASTFDINVLYFADSMGSMNSQSCKLIIQWLRKHWSGDIGIHTHDNLCKALDNTLTALDEGVTWLDATVTGMGRGPGNARVEELLIEIGERKGKPANLVPLLEVIKSYFQPLKNKYGWGSNPFYYLSGKYGIHPTFVQEMLCDPRYSNEDIVATLEHLHKEGGSKFCHSALDASRNLFQQPYEGSWKPKEKIANRQVLILGAGASLKEHQSAIKAFINKTSPIVIALNTQNSIDESYIDLRVASHPIRIFADYHQHLLLPQPLVTPLYSLPDQVKNSLREKEVLDFGLDVQEGKFQIRDSSATVPNTLAISYALSIVSSGLATKINLAGFDGFGPGDKRTQEMQKVFKAFLEQIRIPIVSITPTEYDISTTSVYGVQCALN</sequence>
<dbReference type="CDD" id="cd07944">
    <property type="entry name" value="DRE_TIM_HOA_like"/>
    <property type="match status" value="1"/>
</dbReference>
<reference evidence="8 9" key="1">
    <citation type="submission" date="2019-04" db="EMBL/GenBank/DDBJ databases">
        <title>Alteromonas portus sp. nov., an alginate lyase-excreting marine bacterium.</title>
        <authorList>
            <person name="Huang H."/>
            <person name="Mo K."/>
            <person name="Bao S."/>
        </authorList>
    </citation>
    <scope>NUCLEOTIDE SEQUENCE [LARGE SCALE GENOMIC DNA]</scope>
    <source>
        <strain evidence="8 9">HB161718</strain>
    </source>
</reference>
<comment type="similarity">
    <text evidence="2">Belongs to the alpha-IPM synthase/homocitrate synthase family.</text>
</comment>
<dbReference type="Proteomes" id="UP000305471">
    <property type="component" value="Unassembled WGS sequence"/>
</dbReference>
<dbReference type="EC" id="2.3.3.14" evidence="3"/>
<dbReference type="InterPro" id="IPR013785">
    <property type="entry name" value="Aldolase_TIM"/>
</dbReference>
<gene>
    <name evidence="8" type="ORF">E5672_17030</name>
</gene>
<evidence type="ECO:0000313" key="8">
    <source>
        <dbReference type="EMBL" id="TKB01513.1"/>
    </source>
</evidence>
<protein>
    <recommendedName>
        <fullName evidence="4">Homocitrate synthase</fullName>
        <ecNumber evidence="3">2.3.3.14</ecNumber>
    </recommendedName>
</protein>
<comment type="catalytic activity">
    <reaction evidence="6">
        <text>acetyl-CoA + 2-oxoglutarate + H2O = (2R)-homocitrate + CoA + H(+)</text>
        <dbReference type="Rhea" id="RHEA:12929"/>
        <dbReference type="ChEBI" id="CHEBI:15377"/>
        <dbReference type="ChEBI" id="CHEBI:15378"/>
        <dbReference type="ChEBI" id="CHEBI:16810"/>
        <dbReference type="ChEBI" id="CHEBI:57287"/>
        <dbReference type="ChEBI" id="CHEBI:57288"/>
        <dbReference type="ChEBI" id="CHEBI:58884"/>
        <dbReference type="EC" id="2.3.3.14"/>
    </reaction>
</comment>
<dbReference type="GO" id="GO:0004410">
    <property type="term" value="F:homocitrate synthase activity"/>
    <property type="evidence" value="ECO:0007669"/>
    <property type="project" value="UniProtKB-EC"/>
</dbReference>
<dbReference type="RefSeq" id="WP_136783343.1">
    <property type="nucleotide sequence ID" value="NZ_SWCO01000010.1"/>
</dbReference>
<dbReference type="AlphaFoldDB" id="A0A4U0ZE43"/>
<feature type="domain" description="Pyruvate carboxyltransferase" evidence="7">
    <location>
        <begin position="1"/>
        <end position="260"/>
    </location>
</feature>
<evidence type="ECO:0000259" key="7">
    <source>
        <dbReference type="PROSITE" id="PS50991"/>
    </source>
</evidence>
<evidence type="ECO:0000256" key="1">
    <source>
        <dbReference type="ARBA" id="ARBA00003050"/>
    </source>
</evidence>
<dbReference type="OrthoDB" id="9803573at2"/>
<proteinExistence type="inferred from homology"/>
<comment type="caution">
    <text evidence="8">The sequence shown here is derived from an EMBL/GenBank/DDBJ whole genome shotgun (WGS) entry which is preliminary data.</text>
</comment>
<evidence type="ECO:0000256" key="5">
    <source>
        <dbReference type="ARBA" id="ARBA00022679"/>
    </source>
</evidence>
<evidence type="ECO:0000256" key="6">
    <source>
        <dbReference type="ARBA" id="ARBA00048019"/>
    </source>
</evidence>
<evidence type="ECO:0000256" key="2">
    <source>
        <dbReference type="ARBA" id="ARBA00006154"/>
    </source>
</evidence>
<name>A0A4U0ZE43_9ALTE</name>
<dbReference type="EMBL" id="SWCO01000010">
    <property type="protein sequence ID" value="TKB01513.1"/>
    <property type="molecule type" value="Genomic_DNA"/>
</dbReference>
<dbReference type="PANTHER" id="PTHR42880:SF1">
    <property type="entry name" value="ISOPROPYLMALATE_HOMOCITRATE_CITRAMALATE SYNTHASE FAMILY PROTEIN"/>
    <property type="match status" value="1"/>
</dbReference>
<dbReference type="PROSITE" id="PS50991">
    <property type="entry name" value="PYR_CT"/>
    <property type="match status" value="1"/>
</dbReference>
<dbReference type="PANTHER" id="PTHR42880">
    <property type="entry name" value="HOMOCITRATE SYNTHASE"/>
    <property type="match status" value="1"/>
</dbReference>